<reference evidence="4 5" key="1">
    <citation type="submission" date="2019-06" db="EMBL/GenBank/DDBJ databases">
        <title>Quisquiliibacterium sp. nov., isolated from a maize field.</title>
        <authorList>
            <person name="Lin S.-Y."/>
            <person name="Tsai C.-F."/>
            <person name="Young C.-C."/>
        </authorList>
    </citation>
    <scope>NUCLEOTIDE SEQUENCE [LARGE SCALE GENOMIC DNA]</scope>
    <source>
        <strain evidence="4 5">CC-CFT501</strain>
    </source>
</reference>
<dbReference type="Proteomes" id="UP000321548">
    <property type="component" value="Unassembled WGS sequence"/>
</dbReference>
<dbReference type="Gene3D" id="3.40.50.2300">
    <property type="match status" value="2"/>
</dbReference>
<feature type="domain" description="Leucine-binding protein" evidence="3">
    <location>
        <begin position="27"/>
        <end position="378"/>
    </location>
</feature>
<dbReference type="RefSeq" id="WP_147705615.1">
    <property type="nucleotide sequence ID" value="NZ_VDUY01000007.1"/>
</dbReference>
<protein>
    <submittedName>
        <fullName evidence="4">Branched-chain amino acid ABC transporter substrate-binding protein</fullName>
    </submittedName>
</protein>
<comment type="caution">
    <text evidence="4">The sequence shown here is derived from an EMBL/GenBank/DDBJ whole genome shotgun (WGS) entry which is preliminary data.</text>
</comment>
<evidence type="ECO:0000259" key="3">
    <source>
        <dbReference type="Pfam" id="PF13458"/>
    </source>
</evidence>
<sequence>MGVGAGQAGRALAQTPATPIAAPAGEPIRLGLIEGFSGPFANAGDAVWRNILFAVERVNSRGGVRVGGASRPLELVRLDSKGQAEEALVMLRRAADLGMPFVLQGNSSTVAGALAEALERHNDREPGNRMLFLNYSAVDPVLTDERCSFWHFRFDAHAGMRMRALADALAANPRVKRVYLLNQDYSFGRQVAKLAREMIGARRPDIAFVGDELHPLGRIKDFVPYAAKIRAAGADAVLTGNWGNDLTLLVRAAREVGLDADFYTFYGNGLGAPAAIGEAGVDRVRAVAEWHPNAGIAPAQRIYEAFRAALRDPRDDYFNMRHVVMIEMLAAAIEAAGSTEAAAVARALEGRTHRGEPYEATMRADDHQILTPLTVSVMRRAGPTAGKGAPTFDLEASGFGFATERRFEAADTAMPHRCAMRRY</sequence>
<keyword evidence="2" id="KW-0732">Signal</keyword>
<dbReference type="CDD" id="cd06329">
    <property type="entry name" value="PBP1_SBP-like"/>
    <property type="match status" value="1"/>
</dbReference>
<name>A0A5C8NSK7_9BURK</name>
<dbReference type="InterPro" id="IPR028082">
    <property type="entry name" value="Peripla_BP_I"/>
</dbReference>
<dbReference type="InterPro" id="IPR051010">
    <property type="entry name" value="BCAA_transport"/>
</dbReference>
<dbReference type="PANTHER" id="PTHR30483">
    <property type="entry name" value="LEUCINE-SPECIFIC-BINDING PROTEIN"/>
    <property type="match status" value="1"/>
</dbReference>
<dbReference type="OrthoDB" id="5289062at2"/>
<dbReference type="AlphaFoldDB" id="A0A5C8NSK7"/>
<evidence type="ECO:0000256" key="1">
    <source>
        <dbReference type="ARBA" id="ARBA00010062"/>
    </source>
</evidence>
<evidence type="ECO:0000256" key="2">
    <source>
        <dbReference type="ARBA" id="ARBA00022729"/>
    </source>
</evidence>
<proteinExistence type="inferred from homology"/>
<evidence type="ECO:0000313" key="5">
    <source>
        <dbReference type="Proteomes" id="UP000321548"/>
    </source>
</evidence>
<evidence type="ECO:0000313" key="4">
    <source>
        <dbReference type="EMBL" id="TXL63921.1"/>
    </source>
</evidence>
<comment type="similarity">
    <text evidence="1">Belongs to the leucine-binding protein family.</text>
</comment>
<dbReference type="EMBL" id="VDUY01000007">
    <property type="protein sequence ID" value="TXL63921.1"/>
    <property type="molecule type" value="Genomic_DNA"/>
</dbReference>
<dbReference type="Pfam" id="PF13458">
    <property type="entry name" value="Peripla_BP_6"/>
    <property type="match status" value="1"/>
</dbReference>
<gene>
    <name evidence="4" type="ORF">FHP08_15835</name>
</gene>
<keyword evidence="5" id="KW-1185">Reference proteome</keyword>
<dbReference type="InterPro" id="IPR028081">
    <property type="entry name" value="Leu-bd"/>
</dbReference>
<accession>A0A5C8NSK7</accession>
<organism evidence="4 5">
    <name type="scientific">Zeimonas arvi</name>
    <dbReference type="NCBI Taxonomy" id="2498847"/>
    <lineage>
        <taxon>Bacteria</taxon>
        <taxon>Pseudomonadati</taxon>
        <taxon>Pseudomonadota</taxon>
        <taxon>Betaproteobacteria</taxon>
        <taxon>Burkholderiales</taxon>
        <taxon>Burkholderiaceae</taxon>
        <taxon>Zeimonas</taxon>
    </lineage>
</organism>
<dbReference type="PANTHER" id="PTHR30483:SF37">
    <property type="entry name" value="ABC TRANSPORTER SUBSTRATE-BINDING PROTEIN"/>
    <property type="match status" value="1"/>
</dbReference>
<dbReference type="SUPFAM" id="SSF53822">
    <property type="entry name" value="Periplasmic binding protein-like I"/>
    <property type="match status" value="1"/>
</dbReference>